<dbReference type="EMBL" id="RRYP01029757">
    <property type="protein sequence ID" value="TNV71544.1"/>
    <property type="molecule type" value="Genomic_DNA"/>
</dbReference>
<reference evidence="1" key="1">
    <citation type="submission" date="2019-06" db="EMBL/GenBank/DDBJ databases">
        <authorList>
            <person name="Zheng W."/>
        </authorList>
    </citation>
    <scope>NUCLEOTIDE SEQUENCE</scope>
    <source>
        <strain evidence="1">QDHG01</strain>
    </source>
</reference>
<dbReference type="AlphaFoldDB" id="A0A8J8NAZ8"/>
<sequence length="94" mass="10849">MTRGFEFFEVDFLRAHAHSSDNHTEHTRSGLCECFYCTDIFEFENIDEWTDQSRTALCPECGIDSVVGDASGLPMTERFLAAMRDRFFDSEHDP</sequence>
<dbReference type="OrthoDB" id="10441642at2759"/>
<dbReference type="Proteomes" id="UP000785679">
    <property type="component" value="Unassembled WGS sequence"/>
</dbReference>
<evidence type="ECO:0000313" key="2">
    <source>
        <dbReference type="Proteomes" id="UP000785679"/>
    </source>
</evidence>
<name>A0A8J8NAZ8_HALGN</name>
<gene>
    <name evidence="1" type="ORF">FGO68_gene8771</name>
</gene>
<keyword evidence="2" id="KW-1185">Reference proteome</keyword>
<protein>
    <recommendedName>
        <fullName evidence="3">Cytoplasmic protein</fullName>
    </recommendedName>
</protein>
<proteinExistence type="predicted"/>
<accession>A0A8J8NAZ8</accession>
<organism evidence="1 2">
    <name type="scientific">Halteria grandinella</name>
    <dbReference type="NCBI Taxonomy" id="5974"/>
    <lineage>
        <taxon>Eukaryota</taxon>
        <taxon>Sar</taxon>
        <taxon>Alveolata</taxon>
        <taxon>Ciliophora</taxon>
        <taxon>Intramacronucleata</taxon>
        <taxon>Spirotrichea</taxon>
        <taxon>Stichotrichia</taxon>
        <taxon>Sporadotrichida</taxon>
        <taxon>Halteriidae</taxon>
        <taxon>Halteria</taxon>
    </lineage>
</organism>
<comment type="caution">
    <text evidence="1">The sequence shown here is derived from an EMBL/GenBank/DDBJ whole genome shotgun (WGS) entry which is preliminary data.</text>
</comment>
<evidence type="ECO:0000313" key="1">
    <source>
        <dbReference type="EMBL" id="TNV71544.1"/>
    </source>
</evidence>
<evidence type="ECO:0008006" key="3">
    <source>
        <dbReference type="Google" id="ProtNLM"/>
    </source>
</evidence>